<reference evidence="1" key="1">
    <citation type="submission" date="2023-11" db="EMBL/GenBank/DDBJ databases">
        <title>Genome assemblies of two species of porcelain crab, Petrolisthes cinctipes and Petrolisthes manimaculis (Anomura: Porcellanidae).</title>
        <authorList>
            <person name="Angst P."/>
        </authorList>
    </citation>
    <scope>NUCLEOTIDE SEQUENCE</scope>
    <source>
        <strain evidence="1">PB745_02</strain>
        <tissue evidence="1">Gill</tissue>
    </source>
</reference>
<dbReference type="EMBL" id="JAWZYT010001984">
    <property type="protein sequence ID" value="KAK4307639.1"/>
    <property type="molecule type" value="Genomic_DNA"/>
</dbReference>
<dbReference type="Proteomes" id="UP001292094">
    <property type="component" value="Unassembled WGS sequence"/>
</dbReference>
<dbReference type="AlphaFoldDB" id="A0AAE1U6E1"/>
<evidence type="ECO:0000313" key="1">
    <source>
        <dbReference type="EMBL" id="KAK4307639.1"/>
    </source>
</evidence>
<evidence type="ECO:0000313" key="2">
    <source>
        <dbReference type="Proteomes" id="UP001292094"/>
    </source>
</evidence>
<comment type="caution">
    <text evidence="1">The sequence shown here is derived from an EMBL/GenBank/DDBJ whole genome shotgun (WGS) entry which is preliminary data.</text>
</comment>
<protein>
    <submittedName>
        <fullName evidence="1">Uncharacterized protein</fullName>
    </submittedName>
</protein>
<name>A0AAE1U6E1_9EUCA</name>
<organism evidence="1 2">
    <name type="scientific">Petrolisthes manimaculis</name>
    <dbReference type="NCBI Taxonomy" id="1843537"/>
    <lineage>
        <taxon>Eukaryota</taxon>
        <taxon>Metazoa</taxon>
        <taxon>Ecdysozoa</taxon>
        <taxon>Arthropoda</taxon>
        <taxon>Crustacea</taxon>
        <taxon>Multicrustacea</taxon>
        <taxon>Malacostraca</taxon>
        <taxon>Eumalacostraca</taxon>
        <taxon>Eucarida</taxon>
        <taxon>Decapoda</taxon>
        <taxon>Pleocyemata</taxon>
        <taxon>Anomura</taxon>
        <taxon>Galatheoidea</taxon>
        <taxon>Porcellanidae</taxon>
        <taxon>Petrolisthes</taxon>
    </lineage>
</organism>
<keyword evidence="2" id="KW-1185">Reference proteome</keyword>
<gene>
    <name evidence="1" type="ORF">Pmani_020596</name>
</gene>
<accession>A0AAE1U6E1</accession>
<proteinExistence type="predicted"/>
<sequence>MCRSDSESWESLNTVSGQGRNICLPPGHLSNPSLVRVLHLLSSRLIAQSSVRSWERQVWWEGQHVYFGQKKPNNNNTVRDAHIGMDTLKHM</sequence>